<name>A0A2A6FQJ0_9MICO</name>
<dbReference type="AlphaFoldDB" id="A0A2A6FQJ0"/>
<keyword evidence="1" id="KW-0812">Transmembrane</keyword>
<comment type="caution">
    <text evidence="2">The sequence shown here is derived from an EMBL/GenBank/DDBJ whole genome shotgun (WGS) entry which is preliminary data.</text>
</comment>
<reference evidence="3" key="1">
    <citation type="submission" date="2017-03" db="EMBL/GenBank/DDBJ databases">
        <authorList>
            <person name="Lund M.B."/>
        </authorList>
    </citation>
    <scope>NUCLEOTIDE SEQUENCE [LARGE SCALE GENOMIC DNA]</scope>
</reference>
<protein>
    <submittedName>
        <fullName evidence="2">Uncharacterized protein</fullName>
    </submittedName>
</protein>
<gene>
    <name evidence="2" type="ORF">B5766_07445</name>
</gene>
<feature type="transmembrane region" description="Helical" evidence="1">
    <location>
        <begin position="48"/>
        <end position="70"/>
    </location>
</feature>
<accession>A0A2A6FQJ0</accession>
<evidence type="ECO:0000256" key="1">
    <source>
        <dbReference type="SAM" id="Phobius"/>
    </source>
</evidence>
<dbReference type="EMBL" id="NAEP01000039">
    <property type="protein sequence ID" value="PDQ35145.1"/>
    <property type="molecule type" value="Genomic_DNA"/>
</dbReference>
<evidence type="ECO:0000313" key="2">
    <source>
        <dbReference type="EMBL" id="PDQ35145.1"/>
    </source>
</evidence>
<evidence type="ECO:0000313" key="3">
    <source>
        <dbReference type="Proteomes" id="UP000219994"/>
    </source>
</evidence>
<feature type="transmembrane region" description="Helical" evidence="1">
    <location>
        <begin position="7"/>
        <end position="28"/>
    </location>
</feature>
<dbReference type="Proteomes" id="UP000219994">
    <property type="component" value="Unassembled WGS sequence"/>
</dbReference>
<keyword evidence="1" id="KW-0472">Membrane</keyword>
<keyword evidence="1" id="KW-1133">Transmembrane helix</keyword>
<proteinExistence type="predicted"/>
<sequence length="76" mass="8658">MIFRRVLNWIIAVSALVLILDFVYLYIFGRLLGYHVSSFDEPGPYWPMELAFFSGGLLVLSLLVKAAVLIHNAMKK</sequence>
<organism evidence="2 3">
    <name type="scientific">Candidatus Lumbricidiphila eiseniae</name>
    <dbReference type="NCBI Taxonomy" id="1969409"/>
    <lineage>
        <taxon>Bacteria</taxon>
        <taxon>Bacillati</taxon>
        <taxon>Actinomycetota</taxon>
        <taxon>Actinomycetes</taxon>
        <taxon>Micrococcales</taxon>
        <taxon>Microbacteriaceae</taxon>
        <taxon>Candidatus Lumbricidiphila</taxon>
    </lineage>
</organism>